<dbReference type="SUPFAM" id="SSF49785">
    <property type="entry name" value="Galactose-binding domain-like"/>
    <property type="match status" value="1"/>
</dbReference>
<gene>
    <name evidence="3" type="ORF">F2P47_15920</name>
</gene>
<feature type="domain" description="Xaa-Pro dipeptidyl-peptidase C-terminal" evidence="2">
    <location>
        <begin position="294"/>
        <end position="526"/>
    </location>
</feature>
<protein>
    <submittedName>
        <fullName evidence="3">CocE/NonD family hydrolase</fullName>
    </submittedName>
</protein>
<keyword evidence="4" id="KW-1185">Reference proteome</keyword>
<dbReference type="Gene3D" id="2.60.120.260">
    <property type="entry name" value="Galactose-binding domain-like"/>
    <property type="match status" value="1"/>
</dbReference>
<sequence>MITSDGVRLDADVYRPRGEDDFPVLLMRQPYGRKIAATVVYAHPSWYAAHGYIVVIQDVRGRGTSEGTYRLFVDDVRDGGETVAWAAGLPGSTGKVGMYGFSYQGVTQLLTLASGAPALATICPSMCGYDIYGDWAYEGGAFCFSGGLGWGLQMAAEQARIAGDEKAYLALLSASRNPPLNEARPYMPKVAEEFGGYAHYPDWVAHPTRDEYWQGLAPRDALADKPINIPMLHIGGWYDGFLMGTLGFWKEATRRTSTLQKLVIGPWTHIPWGRAIGGVDMGASAVSTIDERQIEWFDHILKGAAAPARPDVELFDLVAQKWQGFGAWPEAASSRFLASKGLSMTTASGGLGVEKMNDAVPDRIVHDPWRPAPSLGGHNAYPGGMQNRASLDDRTDVTTYTSTPLEAPLALAGEVNVSLSVSADQPSYDISAILSRVTPGGQVFNLTQGHARVEGASGGLVKVAMRATCATLQPGDALRLSLAAANYPAFAVNPGTGDAPLDTRLIDCRVTTLTVVSGGESGSFISLPILPG</sequence>
<evidence type="ECO:0000256" key="1">
    <source>
        <dbReference type="ARBA" id="ARBA00022801"/>
    </source>
</evidence>
<dbReference type="GO" id="GO:0008239">
    <property type="term" value="F:dipeptidyl-peptidase activity"/>
    <property type="evidence" value="ECO:0007669"/>
    <property type="project" value="InterPro"/>
</dbReference>
<dbReference type="Pfam" id="PF02129">
    <property type="entry name" value="Peptidase_S15"/>
    <property type="match status" value="1"/>
</dbReference>
<evidence type="ECO:0000313" key="4">
    <source>
        <dbReference type="Proteomes" id="UP000468901"/>
    </source>
</evidence>
<evidence type="ECO:0000313" key="3">
    <source>
        <dbReference type="EMBL" id="KAB7738758.1"/>
    </source>
</evidence>
<dbReference type="PANTHER" id="PTHR43056:SF10">
    <property type="entry name" value="COCE_NOND FAMILY, PUTATIVE (AFU_ORTHOLOGUE AFUA_7G00600)-RELATED"/>
    <property type="match status" value="1"/>
</dbReference>
<dbReference type="SMART" id="SM00939">
    <property type="entry name" value="PepX_C"/>
    <property type="match status" value="1"/>
</dbReference>
<dbReference type="PANTHER" id="PTHR43056">
    <property type="entry name" value="PEPTIDASE S9 PROLYL OLIGOPEPTIDASE"/>
    <property type="match status" value="1"/>
</dbReference>
<dbReference type="Gene3D" id="1.10.3020.10">
    <property type="entry name" value="alpha-amino acid ester hydrolase ( Helical cap domain)"/>
    <property type="match status" value="1"/>
</dbReference>
<dbReference type="NCBIfam" id="TIGR00976">
    <property type="entry name" value="CocE_NonD"/>
    <property type="match status" value="1"/>
</dbReference>
<dbReference type="InterPro" id="IPR029058">
    <property type="entry name" value="AB_hydrolase_fold"/>
</dbReference>
<dbReference type="InterPro" id="IPR050585">
    <property type="entry name" value="Xaa-Pro_dipeptidyl-ppase/CocE"/>
</dbReference>
<reference evidence="3 4" key="1">
    <citation type="submission" date="2019-09" db="EMBL/GenBank/DDBJ databases">
        <title>Parvibaculum sedimenti sp. nov., isolated from sediment.</title>
        <authorList>
            <person name="Wang Y."/>
        </authorList>
    </citation>
    <scope>NUCLEOTIDE SEQUENCE [LARGE SCALE GENOMIC DNA]</scope>
    <source>
        <strain evidence="3 4">HXT-9</strain>
    </source>
</reference>
<proteinExistence type="predicted"/>
<organism evidence="3 4">
    <name type="scientific">Parvibaculum sedimenti</name>
    <dbReference type="NCBI Taxonomy" id="2608632"/>
    <lineage>
        <taxon>Bacteria</taxon>
        <taxon>Pseudomonadati</taxon>
        <taxon>Pseudomonadota</taxon>
        <taxon>Alphaproteobacteria</taxon>
        <taxon>Hyphomicrobiales</taxon>
        <taxon>Parvibaculaceae</taxon>
        <taxon>Parvibaculum</taxon>
    </lineage>
</organism>
<keyword evidence="1 3" id="KW-0378">Hydrolase</keyword>
<name>A0A6N6VEZ2_9HYPH</name>
<dbReference type="SUPFAM" id="SSF53474">
    <property type="entry name" value="alpha/beta-Hydrolases"/>
    <property type="match status" value="1"/>
</dbReference>
<dbReference type="InterPro" id="IPR005674">
    <property type="entry name" value="CocE/Ser_esterase"/>
</dbReference>
<dbReference type="InterPro" id="IPR000383">
    <property type="entry name" value="Xaa-Pro-like_dom"/>
</dbReference>
<dbReference type="InterPro" id="IPR013736">
    <property type="entry name" value="Xaa-Pro_dipept_C"/>
</dbReference>
<comment type="caution">
    <text evidence="3">The sequence shown here is derived from an EMBL/GenBank/DDBJ whole genome shotgun (WGS) entry which is preliminary data.</text>
</comment>
<accession>A0A6N6VEZ2</accession>
<evidence type="ECO:0000259" key="2">
    <source>
        <dbReference type="SMART" id="SM00939"/>
    </source>
</evidence>
<dbReference type="Pfam" id="PF08530">
    <property type="entry name" value="PepX_C"/>
    <property type="match status" value="1"/>
</dbReference>
<dbReference type="AlphaFoldDB" id="A0A6N6VEZ2"/>
<dbReference type="Gene3D" id="3.40.50.1820">
    <property type="entry name" value="alpha/beta hydrolase"/>
    <property type="match status" value="1"/>
</dbReference>
<dbReference type="InterPro" id="IPR008979">
    <property type="entry name" value="Galactose-bd-like_sf"/>
</dbReference>
<dbReference type="Proteomes" id="UP000468901">
    <property type="component" value="Unassembled WGS sequence"/>
</dbReference>
<dbReference type="EMBL" id="WESC01000017">
    <property type="protein sequence ID" value="KAB7738758.1"/>
    <property type="molecule type" value="Genomic_DNA"/>
</dbReference>